<dbReference type="SUPFAM" id="SSF46785">
    <property type="entry name" value="Winged helix' DNA-binding domain"/>
    <property type="match status" value="1"/>
</dbReference>
<gene>
    <name evidence="2" type="ORF">VSP9026_02417</name>
</gene>
<dbReference type="PANTHER" id="PTHR43252:SF4">
    <property type="entry name" value="TRANSCRIPTIONAL REGULATORY PROTEIN"/>
    <property type="match status" value="1"/>
</dbReference>
<organism evidence="2 3">
    <name type="scientific">Vibrio spartinae</name>
    <dbReference type="NCBI Taxonomy" id="1918945"/>
    <lineage>
        <taxon>Bacteria</taxon>
        <taxon>Pseudomonadati</taxon>
        <taxon>Pseudomonadota</taxon>
        <taxon>Gammaproteobacteria</taxon>
        <taxon>Vibrionales</taxon>
        <taxon>Vibrionaceae</taxon>
        <taxon>Vibrio</taxon>
    </lineage>
</organism>
<dbReference type="Gene3D" id="1.10.10.10">
    <property type="entry name" value="Winged helix-like DNA-binding domain superfamily/Winged helix DNA-binding domain"/>
    <property type="match status" value="1"/>
</dbReference>
<dbReference type="Proteomes" id="UP000184774">
    <property type="component" value="Unassembled WGS sequence"/>
</dbReference>
<accession>A0A1N6M5H5</accession>
<dbReference type="PANTHER" id="PTHR43252">
    <property type="entry name" value="TRANSCRIPTIONAL REGULATOR YQJI"/>
    <property type="match status" value="1"/>
</dbReference>
<protein>
    <submittedName>
        <fullName evidence="2">Transcriptional regulator PadR-like family protein</fullName>
    </submittedName>
</protein>
<evidence type="ECO:0000313" key="3">
    <source>
        <dbReference type="Proteomes" id="UP000184774"/>
    </source>
</evidence>
<feature type="domain" description="Transcription regulator PadR N-terminal" evidence="1">
    <location>
        <begin position="11"/>
        <end position="80"/>
    </location>
</feature>
<reference evidence="2 3" key="1">
    <citation type="submission" date="2016-12" db="EMBL/GenBank/DDBJ databases">
        <authorList>
            <person name="Song W.-J."/>
            <person name="Kurnit D.M."/>
        </authorList>
    </citation>
    <scope>NUCLEOTIDE SEQUENCE [LARGE SCALE GENOMIC DNA]</scope>
    <source>
        <strain evidence="2 3">CECT 9026</strain>
    </source>
</reference>
<dbReference type="AlphaFoldDB" id="A0A1N6M5H5"/>
<dbReference type="EMBL" id="FSSB01000016">
    <property type="protein sequence ID" value="SIO94688.1"/>
    <property type="molecule type" value="Genomic_DNA"/>
</dbReference>
<dbReference type="InterPro" id="IPR005149">
    <property type="entry name" value="Tscrpt_reg_PadR_N"/>
</dbReference>
<dbReference type="Pfam" id="PF03551">
    <property type="entry name" value="PadR"/>
    <property type="match status" value="1"/>
</dbReference>
<dbReference type="InterPro" id="IPR036388">
    <property type="entry name" value="WH-like_DNA-bd_sf"/>
</dbReference>
<dbReference type="InterPro" id="IPR036390">
    <property type="entry name" value="WH_DNA-bd_sf"/>
</dbReference>
<sequence length="166" mass="18642">MKLSNLPILLMSQLKEQRMSGYDLCKLVKEKYWPASHQQVYRELGKLDSSGYVTCEVVPQSGKPDKKVYQLTPSGESELQAVADSAPNIPQVRDEAIVHLALENGSYFSRMISSLTRAVTELEMKKDKCEDPIQIFVIERQIARLTADAQWAQRVGHSFLSQGNAA</sequence>
<evidence type="ECO:0000259" key="1">
    <source>
        <dbReference type="Pfam" id="PF03551"/>
    </source>
</evidence>
<proteinExistence type="predicted"/>
<evidence type="ECO:0000313" key="2">
    <source>
        <dbReference type="EMBL" id="SIO94688.1"/>
    </source>
</evidence>
<name>A0A1N6M5H5_9VIBR</name>